<feature type="chain" id="PRO_5041343213" evidence="1">
    <location>
        <begin position="18"/>
        <end position="342"/>
    </location>
</feature>
<evidence type="ECO:0000256" key="1">
    <source>
        <dbReference type="SAM" id="SignalP"/>
    </source>
</evidence>
<keyword evidence="3" id="KW-1185">Reference proteome</keyword>
<accession>A0AA40F3K7</accession>
<protein>
    <submittedName>
        <fullName evidence="2">Uncharacterized protein</fullName>
    </submittedName>
</protein>
<keyword evidence="1" id="KW-0732">Signal</keyword>
<evidence type="ECO:0000313" key="2">
    <source>
        <dbReference type="EMBL" id="KAK0750548.1"/>
    </source>
</evidence>
<reference evidence="2" key="1">
    <citation type="submission" date="2023-06" db="EMBL/GenBank/DDBJ databases">
        <title>Genome-scale phylogeny and comparative genomics of the fungal order Sordariales.</title>
        <authorList>
            <consortium name="Lawrence Berkeley National Laboratory"/>
            <person name="Hensen N."/>
            <person name="Bonometti L."/>
            <person name="Westerberg I."/>
            <person name="Brannstrom I.O."/>
            <person name="Guillou S."/>
            <person name="Cros-Aarteil S."/>
            <person name="Calhoun S."/>
            <person name="Haridas S."/>
            <person name="Kuo A."/>
            <person name="Mondo S."/>
            <person name="Pangilinan J."/>
            <person name="Riley R."/>
            <person name="LaButti K."/>
            <person name="Andreopoulos B."/>
            <person name="Lipzen A."/>
            <person name="Chen C."/>
            <person name="Yanf M."/>
            <person name="Daum C."/>
            <person name="Ng V."/>
            <person name="Clum A."/>
            <person name="Steindorff A."/>
            <person name="Ohm R."/>
            <person name="Martin F."/>
            <person name="Silar P."/>
            <person name="Natvig D."/>
            <person name="Lalanne C."/>
            <person name="Gautier V."/>
            <person name="Ament-velasquez S.L."/>
            <person name="Kruys A."/>
            <person name="Hutchinson M.I."/>
            <person name="Powell A.J."/>
            <person name="Barry K."/>
            <person name="Miller A.N."/>
            <person name="Grigoriev I.V."/>
            <person name="Debuchy R."/>
            <person name="Gladieux P."/>
            <person name="Thoren M.H."/>
            <person name="Johannesson H."/>
        </authorList>
    </citation>
    <scope>NUCLEOTIDE SEQUENCE</scope>
    <source>
        <strain evidence="2">SMH3187-1</strain>
    </source>
</reference>
<name>A0AA40F3K7_9PEZI</name>
<comment type="caution">
    <text evidence="2">The sequence shown here is derived from an EMBL/GenBank/DDBJ whole genome shotgun (WGS) entry which is preliminary data.</text>
</comment>
<dbReference type="EMBL" id="JAUKUD010000003">
    <property type="protein sequence ID" value="KAK0750548.1"/>
    <property type="molecule type" value="Genomic_DNA"/>
</dbReference>
<dbReference type="Gene3D" id="2.60.120.260">
    <property type="entry name" value="Galactose-binding domain-like"/>
    <property type="match status" value="1"/>
</dbReference>
<organism evidence="2 3">
    <name type="scientific">Schizothecium vesticola</name>
    <dbReference type="NCBI Taxonomy" id="314040"/>
    <lineage>
        <taxon>Eukaryota</taxon>
        <taxon>Fungi</taxon>
        <taxon>Dikarya</taxon>
        <taxon>Ascomycota</taxon>
        <taxon>Pezizomycotina</taxon>
        <taxon>Sordariomycetes</taxon>
        <taxon>Sordariomycetidae</taxon>
        <taxon>Sordariales</taxon>
        <taxon>Schizotheciaceae</taxon>
        <taxon>Schizothecium</taxon>
    </lineage>
</organism>
<evidence type="ECO:0000313" key="3">
    <source>
        <dbReference type="Proteomes" id="UP001172155"/>
    </source>
</evidence>
<proteinExistence type="predicted"/>
<dbReference type="AlphaFoldDB" id="A0AA40F3K7"/>
<feature type="signal peptide" evidence="1">
    <location>
        <begin position="1"/>
        <end position="17"/>
    </location>
</feature>
<gene>
    <name evidence="2" type="ORF">B0T18DRAFT_389944</name>
</gene>
<sequence length="342" mass="35838">MKLSVVAAAGLFAVALGTKPKKQCSKNCFNAIVSDTPANIGKAFCSSFLSLQPLEAATATVTVVRDALVTTTNTKSETTTTTVTIVDATVTTTTGTVTVPLAKRTPTSSDPSASILSVCKTKSARISSICSYLLPAATAATSTVTVEQTSTSTTIVELTATAVETTTNTVTVTEYAVATAKPTNPFANGDFQSGSILPWTIASSDPGVTHVHFLPNHAVCAANGACTESNLVRFAPPGLGYASILQTFDALPSTTYKVSLHIHADTGILPYAIYIHVMYNQALLGIYEIASYNTESAFIPVSIWEFTTNSIGRGTLEVSVVRETVTPAGFIYLDDITVVKKV</sequence>
<dbReference type="Proteomes" id="UP001172155">
    <property type="component" value="Unassembled WGS sequence"/>
</dbReference>